<keyword evidence="2 5" id="KW-0812">Transmembrane</keyword>
<evidence type="ECO:0000256" key="5">
    <source>
        <dbReference type="SAM" id="Phobius"/>
    </source>
</evidence>
<keyword evidence="7" id="KW-1185">Reference proteome</keyword>
<feature type="transmembrane region" description="Helical" evidence="5">
    <location>
        <begin position="311"/>
        <end position="331"/>
    </location>
</feature>
<feature type="transmembrane region" description="Helical" evidence="5">
    <location>
        <begin position="174"/>
        <end position="192"/>
    </location>
</feature>
<dbReference type="PANTHER" id="PTHR48022">
    <property type="entry name" value="PLASTIDIC GLUCOSE TRANSPORTER 4"/>
    <property type="match status" value="1"/>
</dbReference>
<feature type="transmembrane region" description="Helical" evidence="5">
    <location>
        <begin position="283"/>
        <end position="299"/>
    </location>
</feature>
<organism evidence="6 7">
    <name type="scientific">Euplotes crassus</name>
    <dbReference type="NCBI Taxonomy" id="5936"/>
    <lineage>
        <taxon>Eukaryota</taxon>
        <taxon>Sar</taxon>
        <taxon>Alveolata</taxon>
        <taxon>Ciliophora</taxon>
        <taxon>Intramacronucleata</taxon>
        <taxon>Spirotrichea</taxon>
        <taxon>Hypotrichia</taxon>
        <taxon>Euplotida</taxon>
        <taxon>Euplotidae</taxon>
        <taxon>Moneuplotes</taxon>
    </lineage>
</organism>
<feature type="transmembrane region" description="Helical" evidence="5">
    <location>
        <begin position="47"/>
        <end position="69"/>
    </location>
</feature>
<protein>
    <submittedName>
        <fullName evidence="6">Uncharacterized protein</fullName>
    </submittedName>
</protein>
<dbReference type="GO" id="GO:0005351">
    <property type="term" value="F:carbohydrate:proton symporter activity"/>
    <property type="evidence" value="ECO:0007669"/>
    <property type="project" value="TreeGrafter"/>
</dbReference>
<feature type="transmembrane region" description="Helical" evidence="5">
    <location>
        <begin position="199"/>
        <end position="218"/>
    </location>
</feature>
<dbReference type="Pfam" id="PF00083">
    <property type="entry name" value="Sugar_tr"/>
    <property type="match status" value="1"/>
</dbReference>
<dbReference type="Proteomes" id="UP001295684">
    <property type="component" value="Unassembled WGS sequence"/>
</dbReference>
<keyword evidence="4 5" id="KW-0472">Membrane</keyword>
<dbReference type="SUPFAM" id="SSF103473">
    <property type="entry name" value="MFS general substrate transporter"/>
    <property type="match status" value="1"/>
</dbReference>
<dbReference type="GO" id="GO:0016020">
    <property type="term" value="C:membrane"/>
    <property type="evidence" value="ECO:0007669"/>
    <property type="project" value="UniProtKB-SubCell"/>
</dbReference>
<dbReference type="Gene3D" id="1.20.1250.20">
    <property type="entry name" value="MFS general substrate transporter like domains"/>
    <property type="match status" value="1"/>
</dbReference>
<evidence type="ECO:0000256" key="3">
    <source>
        <dbReference type="ARBA" id="ARBA00022989"/>
    </source>
</evidence>
<feature type="transmembrane region" description="Helical" evidence="5">
    <location>
        <begin position="144"/>
        <end position="162"/>
    </location>
</feature>
<dbReference type="InterPro" id="IPR036259">
    <property type="entry name" value="MFS_trans_sf"/>
</dbReference>
<evidence type="ECO:0000256" key="4">
    <source>
        <dbReference type="ARBA" id="ARBA00023136"/>
    </source>
</evidence>
<sequence>MIALVQLVINCGFVSAALISFFFPPFYQISSTIPNYCEPLVDRYVPWREIIAIPAIIAITELGCLMFVFKKEDPRYEGHHQRISISMESTSTVETYYNNGSIKGSSSVQDIYKRQLSKLEKDTWKNICRKEEFKKVFTGSIVRFLQQFSGINIILQFAFLLGSIPKISSSTFTLLLYCFHCWQVSWLCICCNNDQIKPILLVGTLIACFCSCILFQTFQEMPIIDVNIQSLGGFVNILMVVIIVLFAGGFWLTTASVVYVYAAEILTDKGMSVSSVTHRGSNIIIGILPNFGLNFLRISEDKIQFHAALSFYFFLFSGISIIGFFIITIFVKETKGKTRREISRDFKENDFDILAWSCYK</sequence>
<accession>A0AAD1XAY2</accession>
<dbReference type="AlphaFoldDB" id="A0AAD1XAY2"/>
<comment type="caution">
    <text evidence="6">The sequence shown here is derived from an EMBL/GenBank/DDBJ whole genome shotgun (WGS) entry which is preliminary data.</text>
</comment>
<reference evidence="6" key="1">
    <citation type="submission" date="2023-07" db="EMBL/GenBank/DDBJ databases">
        <authorList>
            <consortium name="AG Swart"/>
            <person name="Singh M."/>
            <person name="Singh A."/>
            <person name="Seah K."/>
            <person name="Emmerich C."/>
        </authorList>
    </citation>
    <scope>NUCLEOTIDE SEQUENCE</scope>
    <source>
        <strain evidence="6">DP1</strain>
    </source>
</reference>
<feature type="transmembrane region" description="Helical" evidence="5">
    <location>
        <begin position="238"/>
        <end position="262"/>
    </location>
</feature>
<dbReference type="PANTHER" id="PTHR48022:SF2">
    <property type="entry name" value="PLASTIDIC GLUCOSE TRANSPORTER 4"/>
    <property type="match status" value="1"/>
</dbReference>
<gene>
    <name evidence="6" type="ORF">ECRASSUSDP1_LOCUS8842</name>
</gene>
<evidence type="ECO:0000256" key="1">
    <source>
        <dbReference type="ARBA" id="ARBA00004141"/>
    </source>
</evidence>
<comment type="subcellular location">
    <subcellularLocation>
        <location evidence="1">Membrane</location>
        <topology evidence="1">Multi-pass membrane protein</topology>
    </subcellularLocation>
</comment>
<dbReference type="EMBL" id="CAMPGE010008666">
    <property type="protein sequence ID" value="CAI2367555.1"/>
    <property type="molecule type" value="Genomic_DNA"/>
</dbReference>
<evidence type="ECO:0000313" key="6">
    <source>
        <dbReference type="EMBL" id="CAI2367555.1"/>
    </source>
</evidence>
<name>A0AAD1XAY2_EUPCR</name>
<keyword evidence="3 5" id="KW-1133">Transmembrane helix</keyword>
<dbReference type="InterPro" id="IPR005828">
    <property type="entry name" value="MFS_sugar_transport-like"/>
</dbReference>
<dbReference type="InterPro" id="IPR050360">
    <property type="entry name" value="MFS_Sugar_Transporters"/>
</dbReference>
<evidence type="ECO:0000256" key="2">
    <source>
        <dbReference type="ARBA" id="ARBA00022692"/>
    </source>
</evidence>
<feature type="transmembrane region" description="Helical" evidence="5">
    <location>
        <begin position="7"/>
        <end position="27"/>
    </location>
</feature>
<evidence type="ECO:0000313" key="7">
    <source>
        <dbReference type="Proteomes" id="UP001295684"/>
    </source>
</evidence>
<proteinExistence type="predicted"/>